<evidence type="ECO:0000313" key="2">
    <source>
        <dbReference type="EMBL" id="CAH0722366.1"/>
    </source>
</evidence>
<sequence length="204" mass="23693">MLYLNMSPVWHLIFFASLHVVVVVNAKSSAKNTNGPNCQSFSQGVTFNDSEAVGTWHLLHFRTEQTKGSGDPHCVEFTNINTQERKDLQELIEKFVENLNWDTLSLKMQIPCKSVNSSKSRDYYLERLEGNGSYRTLQMPPPTAKLDLAEFHRYPMRLKIIEGQYLAMMDCHEKFVFLLGKQPPEGKELDDRLKKMIEMYWPEE</sequence>
<evidence type="ECO:0000313" key="3">
    <source>
        <dbReference type="Proteomes" id="UP000838878"/>
    </source>
</evidence>
<dbReference type="AlphaFoldDB" id="A0A8J9YC59"/>
<proteinExistence type="predicted"/>
<evidence type="ECO:0000256" key="1">
    <source>
        <dbReference type="SAM" id="SignalP"/>
    </source>
</evidence>
<dbReference type="Proteomes" id="UP000838878">
    <property type="component" value="Chromosome 3"/>
</dbReference>
<gene>
    <name evidence="2" type="ORF">BINO364_LOCUS8331</name>
</gene>
<feature type="chain" id="PRO_5035458377" evidence="1">
    <location>
        <begin position="27"/>
        <end position="204"/>
    </location>
</feature>
<organism evidence="2 3">
    <name type="scientific">Brenthis ino</name>
    <name type="common">lesser marbled fritillary</name>
    <dbReference type="NCBI Taxonomy" id="405034"/>
    <lineage>
        <taxon>Eukaryota</taxon>
        <taxon>Metazoa</taxon>
        <taxon>Ecdysozoa</taxon>
        <taxon>Arthropoda</taxon>
        <taxon>Hexapoda</taxon>
        <taxon>Insecta</taxon>
        <taxon>Pterygota</taxon>
        <taxon>Neoptera</taxon>
        <taxon>Endopterygota</taxon>
        <taxon>Lepidoptera</taxon>
        <taxon>Glossata</taxon>
        <taxon>Ditrysia</taxon>
        <taxon>Papilionoidea</taxon>
        <taxon>Nymphalidae</taxon>
        <taxon>Heliconiinae</taxon>
        <taxon>Argynnini</taxon>
        <taxon>Brenthis</taxon>
    </lineage>
</organism>
<keyword evidence="1" id="KW-0732">Signal</keyword>
<accession>A0A8J9YC59</accession>
<dbReference type="EMBL" id="OV170223">
    <property type="protein sequence ID" value="CAH0722366.1"/>
    <property type="molecule type" value="Genomic_DNA"/>
</dbReference>
<reference evidence="2" key="1">
    <citation type="submission" date="2021-12" db="EMBL/GenBank/DDBJ databases">
        <authorList>
            <person name="Martin H S."/>
        </authorList>
    </citation>
    <scope>NUCLEOTIDE SEQUENCE</scope>
</reference>
<name>A0A8J9YC59_9NEOP</name>
<keyword evidence="3" id="KW-1185">Reference proteome</keyword>
<feature type="non-terminal residue" evidence="2">
    <location>
        <position position="204"/>
    </location>
</feature>
<protein>
    <submittedName>
        <fullName evidence="2">Uncharacterized protein</fullName>
    </submittedName>
</protein>
<dbReference type="OrthoDB" id="6998938at2759"/>
<feature type="signal peptide" evidence="1">
    <location>
        <begin position="1"/>
        <end position="26"/>
    </location>
</feature>